<comment type="caution">
    <text evidence="1">The sequence shown here is derived from an EMBL/GenBank/DDBJ whole genome shotgun (WGS) entry which is preliminary data.</text>
</comment>
<name>A0AA86NKW2_9EUKA</name>
<dbReference type="AlphaFoldDB" id="A0AA86NKW2"/>
<dbReference type="EMBL" id="CATOUU010000205">
    <property type="protein sequence ID" value="CAI9920940.1"/>
    <property type="molecule type" value="Genomic_DNA"/>
</dbReference>
<organism evidence="1">
    <name type="scientific">Hexamita inflata</name>
    <dbReference type="NCBI Taxonomy" id="28002"/>
    <lineage>
        <taxon>Eukaryota</taxon>
        <taxon>Metamonada</taxon>
        <taxon>Diplomonadida</taxon>
        <taxon>Hexamitidae</taxon>
        <taxon>Hexamitinae</taxon>
        <taxon>Hexamita</taxon>
    </lineage>
</organism>
<protein>
    <submittedName>
        <fullName evidence="1">Uncharacterized protein</fullName>
    </submittedName>
</protein>
<gene>
    <name evidence="2" type="ORF">HINF_LOCUS59001</name>
    <name evidence="1" type="ORF">HINF_LOCUS8585</name>
</gene>
<reference evidence="1" key="1">
    <citation type="submission" date="2023-06" db="EMBL/GenBank/DDBJ databases">
        <authorList>
            <person name="Kurt Z."/>
        </authorList>
    </citation>
    <scope>NUCLEOTIDE SEQUENCE</scope>
</reference>
<evidence type="ECO:0000313" key="2">
    <source>
        <dbReference type="EMBL" id="CAL6078639.1"/>
    </source>
</evidence>
<sequence length="1083" mass="126242">MDETIFIELLQYVIETDPRAQTFTIDDILECDMNNFVQQLRDPMNISIKLKAKSGDDMDQDAEQIETFALSSCSTVFLQDNNVNNLEKIDLDLIIEQSFAMDFFSFAAHVKPENIRTKQYTDRPATHIQAIQNDFLEKFITQLRLHFKLPTAIITQSLYLYNYLEPRLFQTISSAEIIKIYLQVIDSDESLFNKYKFTKLAFVCVRDYLLRIELSEDIRQQYSQLYQIMNVTCELADILSNEECQQAIKDILTGTKEKMMSLINFTNQVNLQHLVTNKKNKASQYLAAQLQSRVTFNLLRATIYDNSQQKMVMSTSSSSQFVKVSNILSQINYNALDVQYVQKEFMIAWVSEYHCISQLKDPEVLLALLKQLSWSQTERIIFQEKVKSIKKNYLECYAYNPDNFKYGVQFIQLLHPEEEVLDKLIISTLMSQFNQFKEHFQMTSDNQVGENLKQFTNFLIEFNKEVDCQIQLFIPTLCQLQTTVRYINEDVSCVFNQKMSIAEFQIPGGSNQKYSHTTQSSNTQWLMATPLTAYISVCVKILRDMSSQFQTNWSIEKGLLSRVCMPQIKEIFQYYYVIMEKLYQQLQKQQPNAVLSKFFPLDIALTLSTPLTGMNLTAEFDFLESIIQKALQHEQLSTYDPFAYSSQKGYYKFACTSLTEDLLAFLNTIFSELVYQLNLSQQSLNAFMQGLQKLITSMCSQLKFKHITNSIPKLHSVFQGESTQKRFLKSDAFKMEFDDGFSSPNLTYALQNSNNKIAIAKQFEAYLKLDMKQVKVEITPIQPYQEPKQILDVYRVLMKIKLRLNTLDRIYQALEQLYEQSQNQSFCQSQPGKLIPTLREQSRNMPSQSELETVQSYFGSIFDELRSTIDNLLTFQANYAIFYGLRLQFQQLYCPTPSQAPIDDLYIQLKQLIRFSSSELAPRLRKQVLQQYGQSIALAMRFILLDSGKRARTISQRDHIQLQNDLVRLTELISGCEFVADRIFELWVNRNEHSGLTFEVLLSETELQDIFRRADRAVSLHSESSEYLIKLIEQLSSDDLKKFDVLKEINETAGTEEFVRVLNFRRYDEENTRKFMQGLKKKL</sequence>
<proteinExistence type="predicted"/>
<evidence type="ECO:0000313" key="1">
    <source>
        <dbReference type="EMBL" id="CAI9920940.1"/>
    </source>
</evidence>
<dbReference type="Proteomes" id="UP001642409">
    <property type="component" value="Unassembled WGS sequence"/>
</dbReference>
<reference evidence="2 3" key="2">
    <citation type="submission" date="2024-07" db="EMBL/GenBank/DDBJ databases">
        <authorList>
            <person name="Akdeniz Z."/>
        </authorList>
    </citation>
    <scope>NUCLEOTIDE SEQUENCE [LARGE SCALE GENOMIC DNA]</scope>
</reference>
<accession>A0AA86NKW2</accession>
<keyword evidence="3" id="KW-1185">Reference proteome</keyword>
<evidence type="ECO:0000313" key="3">
    <source>
        <dbReference type="Proteomes" id="UP001642409"/>
    </source>
</evidence>
<dbReference type="EMBL" id="CAXDID020000335">
    <property type="protein sequence ID" value="CAL6078639.1"/>
    <property type="molecule type" value="Genomic_DNA"/>
</dbReference>